<organism evidence="11 12">
    <name type="scientific">Kiloniella antarctica</name>
    <dbReference type="NCBI Taxonomy" id="1550907"/>
    <lineage>
        <taxon>Bacteria</taxon>
        <taxon>Pseudomonadati</taxon>
        <taxon>Pseudomonadota</taxon>
        <taxon>Alphaproteobacteria</taxon>
        <taxon>Rhodospirillales</taxon>
        <taxon>Kiloniellaceae</taxon>
        <taxon>Kiloniella</taxon>
    </lineage>
</organism>
<keyword evidence="7" id="KW-0902">Two-component regulatory system</keyword>
<dbReference type="InterPro" id="IPR011712">
    <property type="entry name" value="Sig_transdc_His_kin_sub3_dim/P"/>
</dbReference>
<dbReference type="Pfam" id="PF17200">
    <property type="entry name" value="sCache_2"/>
    <property type="match status" value="1"/>
</dbReference>
<dbReference type="PANTHER" id="PTHR24421">
    <property type="entry name" value="NITRATE/NITRITE SENSOR PROTEIN NARX-RELATED"/>
    <property type="match status" value="1"/>
</dbReference>
<comment type="subcellular location">
    <subcellularLocation>
        <location evidence="1">Cell membrane</location>
        <topology evidence="1">Multi-pass membrane protein</topology>
    </subcellularLocation>
</comment>
<dbReference type="PIRSF" id="PIRSF037314">
    <property type="entry name" value="STHK_MctS"/>
    <property type="match status" value="1"/>
</dbReference>
<dbReference type="InterPro" id="IPR005467">
    <property type="entry name" value="His_kinase_dom"/>
</dbReference>
<dbReference type="Proteomes" id="UP001597294">
    <property type="component" value="Unassembled WGS sequence"/>
</dbReference>
<dbReference type="Gene3D" id="1.20.5.1930">
    <property type="match status" value="1"/>
</dbReference>
<dbReference type="Gene3D" id="3.30.450.20">
    <property type="entry name" value="PAS domain"/>
    <property type="match status" value="1"/>
</dbReference>
<keyword evidence="4 9" id="KW-0812">Transmembrane</keyword>
<keyword evidence="2" id="KW-1003">Cell membrane</keyword>
<dbReference type="InterPro" id="IPR017171">
    <property type="entry name" value="Sig_transdc_His_kinase_MctS"/>
</dbReference>
<sequence>MNLKQKVLLLATVPLILAISLISTLVTYQAQSLAKEEIAAFERNMLNAKKLELLNYLSLAQTSIGHIYEPASAENPKAKEQVKEILKTLTYGTDGYFFVYDFEGTNLVHPKQPELIGKNWWGLKDTTGNLVIQHLISRAREGGGFHRYLWSKPSSGEIADKISYAVSLDKWNWMLGTGLYIDDVISQVEAFEEEVQDRIWQTSIIILIITFTSLGVVFVTGIVINLHERRLADVKLKELTQRIIETQEEERGRVARELHDGISQILVSIKYAHEMALNKAQKTESDTEEIAAAIGKGANALNIAINEVRRISRDLRPSILDDLGLSPALESLAHEFSERTDIKVQISTVAFKDLLPKDAKTTLYRVAQETLTNIERHSGADHVKLELSAPRGIVTLSIHDNGTGFDIHGLSVKKDPLAGIGLRNMQERLEHHGGELQVTSSTKGTSIVAILPKGILRTGGEN</sequence>
<comment type="caution">
    <text evidence="11">The sequence shown here is derived from an EMBL/GenBank/DDBJ whole genome shotgun (WGS) entry which is preliminary data.</text>
</comment>
<dbReference type="InterPro" id="IPR036890">
    <property type="entry name" value="HATPase_C_sf"/>
</dbReference>
<dbReference type="SMART" id="SM01049">
    <property type="entry name" value="Cache_2"/>
    <property type="match status" value="1"/>
</dbReference>
<dbReference type="PANTHER" id="PTHR24421:SF59">
    <property type="entry name" value="OXYGEN SENSOR HISTIDINE KINASE NREB"/>
    <property type="match status" value="1"/>
</dbReference>
<dbReference type="Pfam" id="PF02518">
    <property type="entry name" value="HATPase_c"/>
    <property type="match status" value="1"/>
</dbReference>
<dbReference type="Pfam" id="PF07730">
    <property type="entry name" value="HisKA_3"/>
    <property type="match status" value="1"/>
</dbReference>
<name>A0ABW5BLG3_9PROT</name>
<evidence type="ECO:0000259" key="10">
    <source>
        <dbReference type="PROSITE" id="PS50109"/>
    </source>
</evidence>
<dbReference type="InterPro" id="IPR033480">
    <property type="entry name" value="sCache_2"/>
</dbReference>
<reference evidence="12" key="1">
    <citation type="journal article" date="2019" name="Int. J. Syst. Evol. Microbiol.">
        <title>The Global Catalogue of Microorganisms (GCM) 10K type strain sequencing project: providing services to taxonomists for standard genome sequencing and annotation.</title>
        <authorList>
            <consortium name="The Broad Institute Genomics Platform"/>
            <consortium name="The Broad Institute Genome Sequencing Center for Infectious Disease"/>
            <person name="Wu L."/>
            <person name="Ma J."/>
        </authorList>
    </citation>
    <scope>NUCLEOTIDE SEQUENCE [LARGE SCALE GENOMIC DNA]</scope>
    <source>
        <strain evidence="12">CGMCC 4.7192</strain>
    </source>
</reference>
<dbReference type="EMBL" id="JBHUII010000008">
    <property type="protein sequence ID" value="MFD2206967.1"/>
    <property type="molecule type" value="Genomic_DNA"/>
</dbReference>
<evidence type="ECO:0000313" key="11">
    <source>
        <dbReference type="EMBL" id="MFD2206967.1"/>
    </source>
</evidence>
<keyword evidence="8 9" id="KW-0472">Membrane</keyword>
<evidence type="ECO:0000256" key="8">
    <source>
        <dbReference type="ARBA" id="ARBA00023136"/>
    </source>
</evidence>
<evidence type="ECO:0000256" key="1">
    <source>
        <dbReference type="ARBA" id="ARBA00004651"/>
    </source>
</evidence>
<gene>
    <name evidence="11" type="ORF">ACFSKO_15170</name>
</gene>
<dbReference type="PROSITE" id="PS50109">
    <property type="entry name" value="HIS_KIN"/>
    <property type="match status" value="1"/>
</dbReference>
<feature type="domain" description="Histidine kinase" evidence="10">
    <location>
        <begin position="253"/>
        <end position="455"/>
    </location>
</feature>
<dbReference type="Gene3D" id="3.30.565.10">
    <property type="entry name" value="Histidine kinase-like ATPase, C-terminal domain"/>
    <property type="match status" value="1"/>
</dbReference>
<evidence type="ECO:0000256" key="6">
    <source>
        <dbReference type="ARBA" id="ARBA00022989"/>
    </source>
</evidence>
<evidence type="ECO:0000256" key="5">
    <source>
        <dbReference type="ARBA" id="ARBA00022777"/>
    </source>
</evidence>
<evidence type="ECO:0000256" key="7">
    <source>
        <dbReference type="ARBA" id="ARBA00023012"/>
    </source>
</evidence>
<keyword evidence="3" id="KW-0808">Transferase</keyword>
<dbReference type="CDD" id="cd16917">
    <property type="entry name" value="HATPase_UhpB-NarQ-NarX-like"/>
    <property type="match status" value="1"/>
</dbReference>
<dbReference type="InterPro" id="IPR050482">
    <property type="entry name" value="Sensor_HK_TwoCompSys"/>
</dbReference>
<dbReference type="InterPro" id="IPR003594">
    <property type="entry name" value="HATPase_dom"/>
</dbReference>
<keyword evidence="6 9" id="KW-1133">Transmembrane helix</keyword>
<dbReference type="SMART" id="SM00387">
    <property type="entry name" value="HATPase_c"/>
    <property type="match status" value="1"/>
</dbReference>
<evidence type="ECO:0000256" key="3">
    <source>
        <dbReference type="ARBA" id="ARBA00022679"/>
    </source>
</evidence>
<dbReference type="SUPFAM" id="SSF55874">
    <property type="entry name" value="ATPase domain of HSP90 chaperone/DNA topoisomerase II/histidine kinase"/>
    <property type="match status" value="1"/>
</dbReference>
<evidence type="ECO:0000256" key="4">
    <source>
        <dbReference type="ARBA" id="ARBA00022692"/>
    </source>
</evidence>
<protein>
    <submittedName>
        <fullName evidence="11">Cache domain-containing protein</fullName>
    </submittedName>
</protein>
<keyword evidence="12" id="KW-1185">Reference proteome</keyword>
<evidence type="ECO:0000256" key="9">
    <source>
        <dbReference type="SAM" id="Phobius"/>
    </source>
</evidence>
<feature type="transmembrane region" description="Helical" evidence="9">
    <location>
        <begin position="204"/>
        <end position="226"/>
    </location>
</feature>
<keyword evidence="5" id="KW-0418">Kinase</keyword>
<accession>A0ABW5BLG3</accession>
<dbReference type="RefSeq" id="WP_380253124.1">
    <property type="nucleotide sequence ID" value="NZ_JBHUII010000008.1"/>
</dbReference>
<evidence type="ECO:0000313" key="12">
    <source>
        <dbReference type="Proteomes" id="UP001597294"/>
    </source>
</evidence>
<proteinExistence type="predicted"/>
<evidence type="ECO:0000256" key="2">
    <source>
        <dbReference type="ARBA" id="ARBA00022475"/>
    </source>
</evidence>